<proteinExistence type="predicted"/>
<evidence type="ECO:0000313" key="2">
    <source>
        <dbReference type="Proteomes" id="UP000503017"/>
    </source>
</evidence>
<protein>
    <submittedName>
        <fullName evidence="1">Uncharacterized protein</fullName>
    </submittedName>
</protein>
<reference evidence="1 2" key="1">
    <citation type="submission" date="2018-10" db="EMBL/GenBank/DDBJ databases">
        <authorList>
            <person name="Perry B.J."/>
            <person name="Sullivan J.T."/>
            <person name="Murphy R.J.T."/>
            <person name="Ramsay J.P."/>
            <person name="Ronson C.W."/>
        </authorList>
    </citation>
    <scope>NUCLEOTIDE SEQUENCE [LARGE SCALE GENOMIC DNA]</scope>
    <source>
        <strain evidence="1 2">R88b</strain>
    </source>
</reference>
<accession>A0A6M7WEC5</accession>
<dbReference type="AlphaFoldDB" id="A0A6M7WEC5"/>
<evidence type="ECO:0000313" key="1">
    <source>
        <dbReference type="EMBL" id="QKD02170.1"/>
    </source>
</evidence>
<name>A0A6M7WEC5_RHILI</name>
<sequence>MFRIIAALAIFGIFMPVDSASIVRRLDPSIPWSTIPVEGCCKHCSTGQACGDKLYLAREAMSQGAGVRVRWIGARMVVAVVRSLIAGGILVSMWGPTHAEQLCDVSVVDAYDGTIKCEPGDVIRVSGKTEGELSQVMGSNCDFSFQIVTIVGPKLGQDNFILLCKYKRRESKTQQ</sequence>
<gene>
    <name evidence="1" type="ORF">EB235_12195</name>
</gene>
<dbReference type="EMBL" id="CP033367">
    <property type="protein sequence ID" value="QKD02170.1"/>
    <property type="molecule type" value="Genomic_DNA"/>
</dbReference>
<organism evidence="1 2">
    <name type="scientific">Mesorhizobium loti R88b</name>
    <dbReference type="NCBI Taxonomy" id="935548"/>
    <lineage>
        <taxon>Bacteria</taxon>
        <taxon>Pseudomonadati</taxon>
        <taxon>Pseudomonadota</taxon>
        <taxon>Alphaproteobacteria</taxon>
        <taxon>Hyphomicrobiales</taxon>
        <taxon>Phyllobacteriaceae</taxon>
        <taxon>Mesorhizobium</taxon>
    </lineage>
</organism>
<dbReference type="Proteomes" id="UP000503017">
    <property type="component" value="Chromosome"/>
</dbReference>
<dbReference type="RefSeq" id="WP_027030754.1">
    <property type="nucleotide sequence ID" value="NZ_CP033367.1"/>
</dbReference>